<dbReference type="InterPro" id="IPR036312">
    <property type="entry name" value="Bifun_inhib/LTP/seed_sf"/>
</dbReference>
<dbReference type="EMBL" id="CM027681">
    <property type="protein sequence ID" value="KAG0542184.1"/>
    <property type="molecule type" value="Genomic_DNA"/>
</dbReference>
<accession>A0A921US17</accession>
<dbReference type="AlphaFoldDB" id="A0A921US17"/>
<organism evidence="4 5">
    <name type="scientific">Sorghum bicolor</name>
    <name type="common">Sorghum</name>
    <name type="synonym">Sorghum vulgare</name>
    <dbReference type="NCBI Taxonomy" id="4558"/>
    <lineage>
        <taxon>Eukaryota</taxon>
        <taxon>Viridiplantae</taxon>
        <taxon>Streptophyta</taxon>
        <taxon>Embryophyta</taxon>
        <taxon>Tracheophyta</taxon>
        <taxon>Spermatophyta</taxon>
        <taxon>Magnoliopsida</taxon>
        <taxon>Liliopsida</taxon>
        <taxon>Poales</taxon>
        <taxon>Poaceae</taxon>
        <taxon>PACMAD clade</taxon>
        <taxon>Panicoideae</taxon>
        <taxon>Andropogonodae</taxon>
        <taxon>Andropogoneae</taxon>
        <taxon>Sorghinae</taxon>
        <taxon>Sorghum</taxon>
    </lineage>
</organism>
<reference evidence="4" key="2">
    <citation type="submission" date="2020-10" db="EMBL/GenBank/DDBJ databases">
        <authorList>
            <person name="Cooper E.A."/>
            <person name="Brenton Z.W."/>
            <person name="Flinn B.S."/>
            <person name="Jenkins J."/>
            <person name="Shu S."/>
            <person name="Flowers D."/>
            <person name="Luo F."/>
            <person name="Wang Y."/>
            <person name="Xia P."/>
            <person name="Barry K."/>
            <person name="Daum C."/>
            <person name="Lipzen A."/>
            <person name="Yoshinaga Y."/>
            <person name="Schmutz J."/>
            <person name="Saski C."/>
            <person name="Vermerris W."/>
            <person name="Kresovich S."/>
        </authorList>
    </citation>
    <scope>NUCLEOTIDE SEQUENCE</scope>
</reference>
<evidence type="ECO:0000313" key="5">
    <source>
        <dbReference type="Proteomes" id="UP000807115"/>
    </source>
</evidence>
<dbReference type="InterPro" id="IPR006106">
    <property type="entry name" value="Allergen/soft/tryp_amyl_inhib"/>
</dbReference>
<dbReference type="SUPFAM" id="SSF47699">
    <property type="entry name" value="Bifunctional inhibitor/lipid-transfer protein/seed storage 2S albumin"/>
    <property type="match status" value="1"/>
</dbReference>
<evidence type="ECO:0000256" key="1">
    <source>
        <dbReference type="ARBA" id="ARBA00004613"/>
    </source>
</evidence>
<dbReference type="SMART" id="SM00499">
    <property type="entry name" value="AAI"/>
    <property type="match status" value="1"/>
</dbReference>
<protein>
    <recommendedName>
        <fullName evidence="3">Bifunctional inhibitor/plant lipid transfer protein/seed storage helical domain-containing protein</fullName>
    </recommendedName>
</protein>
<reference evidence="4" key="1">
    <citation type="journal article" date="2019" name="BMC Genomics">
        <title>A new reference genome for Sorghum bicolor reveals high levels of sequence similarity between sweet and grain genotypes: implications for the genetics of sugar metabolism.</title>
        <authorList>
            <person name="Cooper E.A."/>
            <person name="Brenton Z.W."/>
            <person name="Flinn B.S."/>
            <person name="Jenkins J."/>
            <person name="Shu S."/>
            <person name="Flowers D."/>
            <person name="Luo F."/>
            <person name="Wang Y."/>
            <person name="Xia P."/>
            <person name="Barry K."/>
            <person name="Daum C."/>
            <person name="Lipzen A."/>
            <person name="Yoshinaga Y."/>
            <person name="Schmutz J."/>
            <person name="Saski C."/>
            <person name="Vermerris W."/>
            <person name="Kresovich S."/>
        </authorList>
    </citation>
    <scope>NUCLEOTIDE SEQUENCE</scope>
</reference>
<proteinExistence type="predicted"/>
<dbReference type="PANTHER" id="PTHR34481">
    <property type="entry name" value="TRYPSIN/FACTOR XIIA INHIBITOR-RELATED"/>
    <property type="match status" value="1"/>
</dbReference>
<evidence type="ECO:0000259" key="3">
    <source>
        <dbReference type="SMART" id="SM00499"/>
    </source>
</evidence>
<evidence type="ECO:0000256" key="2">
    <source>
        <dbReference type="ARBA" id="ARBA00022525"/>
    </source>
</evidence>
<dbReference type="Proteomes" id="UP000807115">
    <property type="component" value="Chromosome 2"/>
</dbReference>
<comment type="subcellular location">
    <subcellularLocation>
        <location evidence="1">Secreted</location>
    </subcellularLocation>
</comment>
<dbReference type="GO" id="GO:0004867">
    <property type="term" value="F:serine-type endopeptidase inhibitor activity"/>
    <property type="evidence" value="ECO:0007669"/>
    <property type="project" value="InterPro"/>
</dbReference>
<name>A0A921US17_SORBI</name>
<gene>
    <name evidence="4" type="ORF">BDA96_02G081200</name>
</gene>
<dbReference type="InterPro" id="IPR016140">
    <property type="entry name" value="Bifunc_inhib/LTP/seed_store"/>
</dbReference>
<sequence length="151" mass="15486">MACCTSRRPVLVVLSATAVLLAVVFFGAATTTAASAAAASAPSYCAVGKAIPGCVWYVASRSCDVVAAMLPNRASLKATCCGQLQNVPAECRCRALRVMMETTPLVVGADPGAQRRCRAAQARFAPAVVAAGECSLRTVHGRPVCNALDAE</sequence>
<dbReference type="PANTHER" id="PTHR34481:SF13">
    <property type="entry name" value="TRYPSIN_FACTOR XIIA INHIBITOR"/>
    <property type="match status" value="1"/>
</dbReference>
<dbReference type="GO" id="GO:0005576">
    <property type="term" value="C:extracellular region"/>
    <property type="evidence" value="ECO:0007669"/>
    <property type="project" value="UniProtKB-SubCell"/>
</dbReference>
<dbReference type="PRINTS" id="PR00808">
    <property type="entry name" value="AMLASEINHBTR"/>
</dbReference>
<feature type="domain" description="Bifunctional inhibitor/plant lipid transfer protein/seed storage helical" evidence="3">
    <location>
        <begin position="63"/>
        <end position="145"/>
    </location>
</feature>
<dbReference type="Gene3D" id="1.10.110.10">
    <property type="entry name" value="Plant lipid-transfer and hydrophobic proteins"/>
    <property type="match status" value="1"/>
</dbReference>
<comment type="caution">
    <text evidence="4">The sequence shown here is derived from an EMBL/GenBank/DDBJ whole genome shotgun (WGS) entry which is preliminary data.</text>
</comment>
<evidence type="ECO:0000313" key="4">
    <source>
        <dbReference type="EMBL" id="KAG0542184.1"/>
    </source>
</evidence>
<keyword evidence="2" id="KW-0964">Secreted</keyword>
<dbReference type="Pfam" id="PF00234">
    <property type="entry name" value="Tryp_alpha_amyl"/>
    <property type="match status" value="1"/>
</dbReference>